<evidence type="ECO:0000313" key="3">
    <source>
        <dbReference type="EMBL" id="KAH9845614.1"/>
    </source>
</evidence>
<sequence length="250" mass="25955">MEGKIIAVTGAASGIGQATALRLAELGVAGLALSDLDLEGLQKTKELCTSYSATIRLDKIAVGDSRQVVGWTQHIVDHFGRLDGAANVAGIAGGSAEITQDINTSAWDQTLAINLTGIMNCMRAQLKHITRPGGAIVNVSSAGALRGMPGNAAYSASKFGVIGLTESTVAEYRRMGVRVNAVLPSFVMVRLRGLFDSKVFSAGTLLGRMGQAREVACVLAFLLSDEASFVTGAHWTVDGGYTACGSYTAA</sequence>
<proteinExistence type="inferred from homology"/>
<evidence type="ECO:0000313" key="4">
    <source>
        <dbReference type="Proteomes" id="UP001138500"/>
    </source>
</evidence>
<protein>
    <submittedName>
        <fullName evidence="3">Short chain dehydrogenase/reductase family oxidoreductase</fullName>
    </submittedName>
</protein>
<dbReference type="OrthoDB" id="1669814at2759"/>
<organism evidence="3 4">
    <name type="scientific">Teratosphaeria destructans</name>
    <dbReference type="NCBI Taxonomy" id="418781"/>
    <lineage>
        <taxon>Eukaryota</taxon>
        <taxon>Fungi</taxon>
        <taxon>Dikarya</taxon>
        <taxon>Ascomycota</taxon>
        <taxon>Pezizomycotina</taxon>
        <taxon>Dothideomycetes</taxon>
        <taxon>Dothideomycetidae</taxon>
        <taxon>Mycosphaerellales</taxon>
        <taxon>Teratosphaeriaceae</taxon>
        <taxon>Teratosphaeria</taxon>
    </lineage>
</organism>
<evidence type="ECO:0000256" key="2">
    <source>
        <dbReference type="ARBA" id="ARBA00022857"/>
    </source>
</evidence>
<keyword evidence="4" id="KW-1185">Reference proteome</keyword>
<dbReference type="AlphaFoldDB" id="A0A9W7W710"/>
<dbReference type="GO" id="GO:0016616">
    <property type="term" value="F:oxidoreductase activity, acting on the CH-OH group of donors, NAD or NADP as acceptor"/>
    <property type="evidence" value="ECO:0007669"/>
    <property type="project" value="TreeGrafter"/>
</dbReference>
<dbReference type="GO" id="GO:0006633">
    <property type="term" value="P:fatty acid biosynthetic process"/>
    <property type="evidence" value="ECO:0007669"/>
    <property type="project" value="TreeGrafter"/>
</dbReference>
<comment type="similarity">
    <text evidence="1">Belongs to the short-chain dehydrogenases/reductases (SDR) family.</text>
</comment>
<dbReference type="GO" id="GO:0048038">
    <property type="term" value="F:quinone binding"/>
    <property type="evidence" value="ECO:0007669"/>
    <property type="project" value="TreeGrafter"/>
</dbReference>
<dbReference type="SUPFAM" id="SSF51735">
    <property type="entry name" value="NAD(P)-binding Rossmann-fold domains"/>
    <property type="match status" value="1"/>
</dbReference>
<dbReference type="InterPro" id="IPR036291">
    <property type="entry name" value="NAD(P)-bd_dom_sf"/>
</dbReference>
<accession>A0A9W7W710</accession>
<dbReference type="FunFam" id="3.40.50.720:FF:000084">
    <property type="entry name" value="Short-chain dehydrogenase reductase"/>
    <property type="match status" value="1"/>
</dbReference>
<dbReference type="PRINTS" id="PR00081">
    <property type="entry name" value="GDHRDH"/>
</dbReference>
<dbReference type="Pfam" id="PF13561">
    <property type="entry name" value="adh_short_C2"/>
    <property type="match status" value="1"/>
</dbReference>
<dbReference type="CDD" id="cd05233">
    <property type="entry name" value="SDR_c"/>
    <property type="match status" value="1"/>
</dbReference>
<dbReference type="InterPro" id="IPR002347">
    <property type="entry name" value="SDR_fam"/>
</dbReference>
<evidence type="ECO:0000256" key="1">
    <source>
        <dbReference type="ARBA" id="ARBA00006484"/>
    </source>
</evidence>
<keyword evidence="2" id="KW-0521">NADP</keyword>
<name>A0A9W7W710_9PEZI</name>
<gene>
    <name evidence="3" type="ORF">Tdes44962_MAKER06449</name>
</gene>
<dbReference type="PANTHER" id="PTHR42760">
    <property type="entry name" value="SHORT-CHAIN DEHYDROGENASES/REDUCTASES FAMILY MEMBER"/>
    <property type="match status" value="1"/>
</dbReference>
<reference evidence="3 4" key="1">
    <citation type="journal article" date="2018" name="IMA Fungus">
        <title>IMA Genome-F 10: Nine draft genome sequences of Claviceps purpurea s.lat., including C. arundinis, C. humidiphila, and C. cf. spartinae, pseudomolecules for the pitch canker pathogen Fusarium circinatum, draft genome of Davidsoniella eucalypti, Grosmannia galeiformis, Quambalaria eucalypti, and Teratosphaeria destructans.</title>
        <authorList>
            <person name="Wingfield B.D."/>
            <person name="Liu M."/>
            <person name="Nguyen H.D."/>
            <person name="Lane F.A."/>
            <person name="Morgan S.W."/>
            <person name="De Vos L."/>
            <person name="Wilken P.M."/>
            <person name="Duong T.A."/>
            <person name="Aylward J."/>
            <person name="Coetzee M.P."/>
            <person name="Dadej K."/>
            <person name="De Beer Z.W."/>
            <person name="Findlay W."/>
            <person name="Havenga M."/>
            <person name="Kolarik M."/>
            <person name="Menzies J.G."/>
            <person name="Naidoo K."/>
            <person name="Pochopski O."/>
            <person name="Shoukouhi P."/>
            <person name="Santana Q.C."/>
            <person name="Seifert K.A."/>
            <person name="Soal N."/>
            <person name="Steenkamp E.T."/>
            <person name="Tatham C.T."/>
            <person name="van der Nest M.A."/>
            <person name="Wingfield M.J."/>
        </authorList>
    </citation>
    <scope>NUCLEOTIDE SEQUENCE [LARGE SCALE GENOMIC DNA]</scope>
    <source>
        <strain evidence="3">CMW44962</strain>
    </source>
</reference>
<dbReference type="Proteomes" id="UP001138500">
    <property type="component" value="Unassembled WGS sequence"/>
</dbReference>
<dbReference type="EMBL" id="RIBY02000014">
    <property type="protein sequence ID" value="KAH9845614.1"/>
    <property type="molecule type" value="Genomic_DNA"/>
</dbReference>
<dbReference type="PRINTS" id="PR00080">
    <property type="entry name" value="SDRFAMILY"/>
</dbReference>
<dbReference type="Gene3D" id="3.40.50.720">
    <property type="entry name" value="NAD(P)-binding Rossmann-like Domain"/>
    <property type="match status" value="1"/>
</dbReference>
<dbReference type="PANTHER" id="PTHR42760:SF45">
    <property type="entry name" value="SHORT CHAIN DEHYDROGENASE_REDUCTASE FAMILY PROTEIN, PUTATIVE (AFU_ORTHOLOGUE AFUA_3G09150)-RELATED"/>
    <property type="match status" value="1"/>
</dbReference>
<comment type="caution">
    <text evidence="3">The sequence shown here is derived from an EMBL/GenBank/DDBJ whole genome shotgun (WGS) entry which is preliminary data.</text>
</comment>
<reference evidence="3 4" key="2">
    <citation type="journal article" date="2021" name="Curr. Genet.">
        <title>Genetic response to nitrogen starvation in the aggressive Eucalyptus foliar pathogen Teratosphaeria destructans.</title>
        <authorList>
            <person name="Havenga M."/>
            <person name="Wingfield B.D."/>
            <person name="Wingfield M.J."/>
            <person name="Dreyer L.L."/>
            <person name="Roets F."/>
            <person name="Aylward J."/>
        </authorList>
    </citation>
    <scope>NUCLEOTIDE SEQUENCE [LARGE SCALE GENOMIC DNA]</scope>
    <source>
        <strain evidence="3">CMW44962</strain>
    </source>
</reference>